<gene>
    <name evidence="3" type="ORF">AB3G34_10770</name>
</gene>
<accession>A0AB39W121</accession>
<sequence>MKKLIFLFTFSSLLTYAQSIKGVVLDKNTNLGIEDVNITSQKTTATALTDEDGKFNLKLKNEIQYNDSIYFSHIGYITKGILISEFKKNNFSIQLETEIENLKETTIYSTKNLKSKISFTKLSNLKKGIYSFGSVLIDGKIYVIGGDTSFESDAFKKLQYENPDFTLEDYMRELATQFSGTAFSGNLYIYNIKQDYWEKSTADFRKRAYHNLNYYDNKIYVIGGRRRSRNGVYDYLENTIEVYDLKNKTIEIDKTNPHQATNFSSFTYKDNIILLGGSTKSNKKGEKIYSKEVHNYVTKSGYWYKLEDMPTAKETSGVLVGDKIYLIGGYDNTPLTEITTLDLLTGKWDTIGNLPYAMEKPALTVNNDTIYIFENGKIITLDLNSNILKEYLIDLPMKTSQLYFYNDTIYLLGGSIENYYSKSPSANLYSIDLNEFTITKIYHLKTL</sequence>
<organism evidence="3">
    <name type="scientific">Flavobacterium sp. WC2409</name>
    <dbReference type="NCBI Taxonomy" id="3234139"/>
    <lineage>
        <taxon>Bacteria</taxon>
        <taxon>Pseudomonadati</taxon>
        <taxon>Bacteroidota</taxon>
        <taxon>Flavobacteriia</taxon>
        <taxon>Flavobacteriales</taxon>
        <taxon>Flavobacteriaceae</taxon>
        <taxon>Flavobacterium</taxon>
    </lineage>
</organism>
<dbReference type="InterPro" id="IPR015915">
    <property type="entry name" value="Kelch-typ_b-propeller"/>
</dbReference>
<dbReference type="EMBL" id="CP165625">
    <property type="protein sequence ID" value="XDU94379.1"/>
    <property type="molecule type" value="Genomic_DNA"/>
</dbReference>
<evidence type="ECO:0000256" key="2">
    <source>
        <dbReference type="ARBA" id="ARBA00022737"/>
    </source>
</evidence>
<dbReference type="SUPFAM" id="SSF49464">
    <property type="entry name" value="Carboxypeptidase regulatory domain-like"/>
    <property type="match status" value="1"/>
</dbReference>
<protein>
    <submittedName>
        <fullName evidence="3">Kelch repeat-containing protein</fullName>
    </submittedName>
</protein>
<dbReference type="Gene3D" id="2.120.10.80">
    <property type="entry name" value="Kelch-type beta propeller"/>
    <property type="match status" value="1"/>
</dbReference>
<dbReference type="PANTHER" id="PTHR24412:SF489">
    <property type="entry name" value="RING FINGER DOMAIN AND KELCH REPEAT-CONTAINING PROTEIN DDB_G0271372"/>
    <property type="match status" value="1"/>
</dbReference>
<dbReference type="InterPro" id="IPR008969">
    <property type="entry name" value="CarboxyPept-like_regulatory"/>
</dbReference>
<reference evidence="3" key="1">
    <citation type="submission" date="2024-07" db="EMBL/GenBank/DDBJ databases">
        <authorList>
            <person name="Biller S.J."/>
        </authorList>
    </citation>
    <scope>NUCLEOTIDE SEQUENCE</scope>
    <source>
        <strain evidence="3">WC2409</strain>
    </source>
</reference>
<dbReference type="SMART" id="SM00612">
    <property type="entry name" value="Kelch"/>
    <property type="match status" value="2"/>
</dbReference>
<keyword evidence="1" id="KW-0880">Kelch repeat</keyword>
<name>A0AB39W121_9FLAO</name>
<evidence type="ECO:0000313" key="3">
    <source>
        <dbReference type="EMBL" id="XDU94379.1"/>
    </source>
</evidence>
<keyword evidence="2" id="KW-0677">Repeat</keyword>
<dbReference type="AlphaFoldDB" id="A0AB39W121"/>
<dbReference type="Pfam" id="PF24681">
    <property type="entry name" value="Kelch_KLHDC2_KLHL20_DRC7"/>
    <property type="match status" value="1"/>
</dbReference>
<evidence type="ECO:0000256" key="1">
    <source>
        <dbReference type="ARBA" id="ARBA00022441"/>
    </source>
</evidence>
<dbReference type="Gene3D" id="2.60.40.1120">
    <property type="entry name" value="Carboxypeptidase-like, regulatory domain"/>
    <property type="match status" value="1"/>
</dbReference>
<dbReference type="PANTHER" id="PTHR24412">
    <property type="entry name" value="KELCH PROTEIN"/>
    <property type="match status" value="1"/>
</dbReference>
<dbReference type="Pfam" id="PF13715">
    <property type="entry name" value="CarbopepD_reg_2"/>
    <property type="match status" value="1"/>
</dbReference>
<dbReference type="RefSeq" id="WP_369752454.1">
    <property type="nucleotide sequence ID" value="NZ_CP165625.1"/>
</dbReference>
<proteinExistence type="predicted"/>
<dbReference type="InterPro" id="IPR006652">
    <property type="entry name" value="Kelch_1"/>
</dbReference>
<dbReference type="SUPFAM" id="SSF117281">
    <property type="entry name" value="Kelch motif"/>
    <property type="match status" value="1"/>
</dbReference>